<dbReference type="OrthoDB" id="9803010at2"/>
<evidence type="ECO:0000256" key="9">
    <source>
        <dbReference type="ARBA" id="ARBA00023277"/>
    </source>
</evidence>
<dbReference type="Proteomes" id="UP000012019">
    <property type="component" value="Unassembled WGS sequence"/>
</dbReference>
<dbReference type="InterPro" id="IPR036291">
    <property type="entry name" value="NAD(P)-bd_dom_sf"/>
</dbReference>
<evidence type="ECO:0000256" key="7">
    <source>
        <dbReference type="ARBA" id="ARBA00023027"/>
    </source>
</evidence>
<evidence type="ECO:0000256" key="8">
    <source>
        <dbReference type="ARBA" id="ARBA00023235"/>
    </source>
</evidence>
<dbReference type="PANTHER" id="PTHR43725:SF53">
    <property type="entry name" value="UDP-ARABINOSE 4-EPIMERASE 1"/>
    <property type="match status" value="1"/>
</dbReference>
<evidence type="ECO:0000256" key="10">
    <source>
        <dbReference type="RuleBase" id="RU366046"/>
    </source>
</evidence>
<evidence type="ECO:0000313" key="13">
    <source>
        <dbReference type="Proteomes" id="UP000012019"/>
    </source>
</evidence>
<dbReference type="SUPFAM" id="SSF51735">
    <property type="entry name" value="NAD(P)-binding Rossmann-fold domains"/>
    <property type="match status" value="1"/>
</dbReference>
<dbReference type="CDD" id="cd05247">
    <property type="entry name" value="UDP_G4E_1_SDR_e"/>
    <property type="match status" value="1"/>
</dbReference>
<dbReference type="EMBL" id="APHR01000001">
    <property type="protein sequence ID" value="EMR14339.1"/>
    <property type="molecule type" value="Genomic_DNA"/>
</dbReference>
<dbReference type="UniPathway" id="UPA00214"/>
<dbReference type="NCBIfam" id="TIGR01179">
    <property type="entry name" value="galE"/>
    <property type="match status" value="1"/>
</dbReference>
<dbReference type="Gene3D" id="3.40.50.720">
    <property type="entry name" value="NAD(P)-binding Rossmann-like Domain"/>
    <property type="match status" value="1"/>
</dbReference>
<evidence type="ECO:0000256" key="5">
    <source>
        <dbReference type="ARBA" id="ARBA00013189"/>
    </source>
</evidence>
<gene>
    <name evidence="12" type="ORF">MPL1_00025</name>
</gene>
<name>M7PV74_9GAMM</name>
<accession>M7PV74</accession>
<comment type="catalytic activity">
    <reaction evidence="1 10">
        <text>UDP-alpha-D-glucose = UDP-alpha-D-galactose</text>
        <dbReference type="Rhea" id="RHEA:22168"/>
        <dbReference type="ChEBI" id="CHEBI:58885"/>
        <dbReference type="ChEBI" id="CHEBI:66914"/>
        <dbReference type="EC" id="5.1.3.2"/>
    </reaction>
</comment>
<dbReference type="Pfam" id="PF01370">
    <property type="entry name" value="Epimerase"/>
    <property type="match status" value="1"/>
</dbReference>
<dbReference type="EC" id="5.1.3.2" evidence="5 10"/>
<dbReference type="AlphaFoldDB" id="M7PV74"/>
<dbReference type="RefSeq" id="WP_009725081.1">
    <property type="nucleotide sequence ID" value="NZ_APHR01000001.1"/>
</dbReference>
<keyword evidence="13" id="KW-1185">Reference proteome</keyword>
<keyword evidence="7 10" id="KW-0520">NAD</keyword>
<dbReference type="eggNOG" id="COG1087">
    <property type="taxonomic scope" value="Bacteria"/>
</dbReference>
<comment type="subunit">
    <text evidence="10">Homodimer.</text>
</comment>
<keyword evidence="9 10" id="KW-0119">Carbohydrate metabolism</keyword>
<comment type="cofactor">
    <cofactor evidence="2 10">
        <name>NAD(+)</name>
        <dbReference type="ChEBI" id="CHEBI:57540"/>
    </cofactor>
</comment>
<dbReference type="GO" id="GO:0003978">
    <property type="term" value="F:UDP-glucose 4-epimerase activity"/>
    <property type="evidence" value="ECO:0007669"/>
    <property type="project" value="UniProtKB-UniRule"/>
</dbReference>
<organism evidence="12 13">
    <name type="scientific">Methylophaga lonarensis MPL</name>
    <dbReference type="NCBI Taxonomy" id="1286106"/>
    <lineage>
        <taxon>Bacteria</taxon>
        <taxon>Pseudomonadati</taxon>
        <taxon>Pseudomonadota</taxon>
        <taxon>Gammaproteobacteria</taxon>
        <taxon>Thiotrichales</taxon>
        <taxon>Piscirickettsiaceae</taxon>
        <taxon>Methylophaga</taxon>
    </lineage>
</organism>
<evidence type="ECO:0000256" key="1">
    <source>
        <dbReference type="ARBA" id="ARBA00000083"/>
    </source>
</evidence>
<dbReference type="InterPro" id="IPR001509">
    <property type="entry name" value="Epimerase_deHydtase"/>
</dbReference>
<sequence length="326" mass="36025">MKVLVFGGAGYIGSHVCKYLAQRGHEITVFDNLSTGHAEAVRWGNLVQQDILNPDAIEDCFRQHGPFDLVMHFCAKSLVGESVTSPEIYYRNNVVGTMNILDAMLATSHQRIIFSSTAAVYGNPQQSLIDEQHPRSPINPYGQSKKMVEEMLLDYANAHGLDSVSLRYFNACGADPEADIGESHQPETHLIPNVLKSLVNPSQNVLKIFGDQYPTADGTCIRDYIHVNDLAQAHLLAGEFLFNRSGAFAFNLGNGSGFSVMDVVKAASQVTGRHIDYQIEAPRAGDPPILVANAHQAQQQLGWKAEYTSLEAIIETAWRWHQNENF</sequence>
<comment type="similarity">
    <text evidence="4 10">Belongs to the NAD(P)-dependent epimerase/dehydratase family.</text>
</comment>
<dbReference type="InterPro" id="IPR005886">
    <property type="entry name" value="UDP_G4E"/>
</dbReference>
<keyword evidence="8 10" id="KW-0413">Isomerase</keyword>
<feature type="domain" description="NAD-dependent epimerase/dehydratase" evidence="11">
    <location>
        <begin position="3"/>
        <end position="243"/>
    </location>
</feature>
<dbReference type="GO" id="GO:0033499">
    <property type="term" value="P:galactose catabolic process via UDP-galactose, Leloir pathway"/>
    <property type="evidence" value="ECO:0007669"/>
    <property type="project" value="TreeGrafter"/>
</dbReference>
<evidence type="ECO:0000313" key="12">
    <source>
        <dbReference type="EMBL" id="EMR14339.1"/>
    </source>
</evidence>
<evidence type="ECO:0000256" key="3">
    <source>
        <dbReference type="ARBA" id="ARBA00004947"/>
    </source>
</evidence>
<protein>
    <recommendedName>
        <fullName evidence="6 10">UDP-glucose 4-epimerase</fullName>
        <ecNumber evidence="5 10">5.1.3.2</ecNumber>
    </recommendedName>
</protein>
<evidence type="ECO:0000259" key="11">
    <source>
        <dbReference type="Pfam" id="PF01370"/>
    </source>
</evidence>
<dbReference type="PATRIC" id="fig|1286106.3.peg.5"/>
<dbReference type="PANTHER" id="PTHR43725">
    <property type="entry name" value="UDP-GLUCOSE 4-EPIMERASE"/>
    <property type="match status" value="1"/>
</dbReference>
<dbReference type="STRING" id="1286106.MPL1_00025"/>
<proteinExistence type="inferred from homology"/>
<dbReference type="Gene3D" id="3.90.25.10">
    <property type="entry name" value="UDP-galactose 4-epimerase, domain 1"/>
    <property type="match status" value="1"/>
</dbReference>
<reference evidence="12 13" key="1">
    <citation type="journal article" date="2013" name="Genome Announc.">
        <title>Draft Genome Sequence of Methylophaga lonarensis MPLT, a Haloalkaliphilic (Non-Methane-Utilizing) Methylotroph.</title>
        <authorList>
            <person name="Shetty S.A."/>
            <person name="Marathe N.P."/>
            <person name="Munot H."/>
            <person name="Antony C.P."/>
            <person name="Dhotre D.P."/>
            <person name="Murrell J.C."/>
            <person name="Shouche Y.S."/>
        </authorList>
    </citation>
    <scope>NUCLEOTIDE SEQUENCE [LARGE SCALE GENOMIC DNA]</scope>
    <source>
        <strain evidence="12 13">MPL</strain>
    </source>
</reference>
<evidence type="ECO:0000256" key="2">
    <source>
        <dbReference type="ARBA" id="ARBA00001911"/>
    </source>
</evidence>
<evidence type="ECO:0000256" key="4">
    <source>
        <dbReference type="ARBA" id="ARBA00007637"/>
    </source>
</evidence>
<comment type="pathway">
    <text evidence="3 10">Carbohydrate metabolism; galactose metabolism.</text>
</comment>
<evidence type="ECO:0000256" key="6">
    <source>
        <dbReference type="ARBA" id="ARBA00018569"/>
    </source>
</evidence>
<comment type="caution">
    <text evidence="12">The sequence shown here is derived from an EMBL/GenBank/DDBJ whole genome shotgun (WGS) entry which is preliminary data.</text>
</comment>